<evidence type="ECO:0000313" key="2">
    <source>
        <dbReference type="EMBL" id="GFH55231.1"/>
    </source>
</evidence>
<feature type="compositionally biased region" description="Polar residues" evidence="1">
    <location>
        <begin position="100"/>
        <end position="120"/>
    </location>
</feature>
<name>A0AAD3H9J5_9STRA</name>
<organism evidence="2 3">
    <name type="scientific">Chaetoceros tenuissimus</name>
    <dbReference type="NCBI Taxonomy" id="426638"/>
    <lineage>
        <taxon>Eukaryota</taxon>
        <taxon>Sar</taxon>
        <taxon>Stramenopiles</taxon>
        <taxon>Ochrophyta</taxon>
        <taxon>Bacillariophyta</taxon>
        <taxon>Coscinodiscophyceae</taxon>
        <taxon>Chaetocerotophycidae</taxon>
        <taxon>Chaetocerotales</taxon>
        <taxon>Chaetocerotaceae</taxon>
        <taxon>Chaetoceros</taxon>
    </lineage>
</organism>
<dbReference type="AlphaFoldDB" id="A0AAD3H9J5"/>
<dbReference type="Proteomes" id="UP001054902">
    <property type="component" value="Unassembled WGS sequence"/>
</dbReference>
<reference evidence="2 3" key="1">
    <citation type="journal article" date="2021" name="Sci. Rep.">
        <title>The genome of the diatom Chaetoceros tenuissimus carries an ancient integrated fragment of an extant virus.</title>
        <authorList>
            <person name="Hongo Y."/>
            <person name="Kimura K."/>
            <person name="Takaki Y."/>
            <person name="Yoshida Y."/>
            <person name="Baba S."/>
            <person name="Kobayashi G."/>
            <person name="Nagasaki K."/>
            <person name="Hano T."/>
            <person name="Tomaru Y."/>
        </authorList>
    </citation>
    <scope>NUCLEOTIDE SEQUENCE [LARGE SCALE GENOMIC DNA]</scope>
    <source>
        <strain evidence="2 3">NIES-3715</strain>
    </source>
</reference>
<evidence type="ECO:0000256" key="1">
    <source>
        <dbReference type="SAM" id="MobiDB-lite"/>
    </source>
</evidence>
<feature type="compositionally biased region" description="Polar residues" evidence="1">
    <location>
        <begin position="53"/>
        <end position="81"/>
    </location>
</feature>
<sequence length="321" mass="36605">MQREQNSECKYSMLLQEHAKLLLSLMDKTDASRNALEYFDWCQEVEDFTDNSTGTSRNFQGQSMAKTSNGSLTAGNPQKVNDSQDGHYKQRHMKCDNQTRKNGSNNSSITHKSSCDTVPYNNDKGAFKEEAYLKMPEIYRNHTDFYSSSSCGRSYLARTSKEDDYCPPQSSFQPFGSHRVSFDSSSSHPVGNDMIDERLINYYQQEPAKHQYQTSTMKEDNCNLPSPLYHPNCSHRVSFHSSSSSSLGSCEYTKPEENWRPAGNDMIDERLINYYQRGPAKHQYQTSNNAPTIDHSGHNSITSALNDLCDQGDFSLQNMEW</sequence>
<accession>A0AAD3H9J5</accession>
<gene>
    <name evidence="2" type="ORF">CTEN210_11707</name>
</gene>
<feature type="compositionally biased region" description="Basic and acidic residues" evidence="1">
    <location>
        <begin position="82"/>
        <end position="99"/>
    </location>
</feature>
<proteinExistence type="predicted"/>
<evidence type="ECO:0000313" key="3">
    <source>
        <dbReference type="Proteomes" id="UP001054902"/>
    </source>
</evidence>
<keyword evidence="3" id="KW-1185">Reference proteome</keyword>
<dbReference type="EMBL" id="BLLK01000047">
    <property type="protein sequence ID" value="GFH55231.1"/>
    <property type="molecule type" value="Genomic_DNA"/>
</dbReference>
<feature type="region of interest" description="Disordered" evidence="1">
    <location>
        <begin position="53"/>
        <end position="120"/>
    </location>
</feature>
<protein>
    <submittedName>
        <fullName evidence="2">Uncharacterized protein</fullName>
    </submittedName>
</protein>
<comment type="caution">
    <text evidence="2">The sequence shown here is derived from an EMBL/GenBank/DDBJ whole genome shotgun (WGS) entry which is preliminary data.</text>
</comment>